<dbReference type="InParanoid" id="G3GW27"/>
<proteinExistence type="predicted"/>
<reference evidence="2" key="1">
    <citation type="journal article" date="2011" name="Nat. Biotechnol.">
        <title>The genomic sequence of the Chinese hamster ovary (CHO)-K1 cell line.</title>
        <authorList>
            <person name="Xu X."/>
            <person name="Nagarajan H."/>
            <person name="Lewis N.E."/>
            <person name="Pan S."/>
            <person name="Cai Z."/>
            <person name="Liu X."/>
            <person name="Chen W."/>
            <person name="Xie M."/>
            <person name="Wang W."/>
            <person name="Hammond S."/>
            <person name="Andersen M.R."/>
            <person name="Neff N."/>
            <person name="Passarelli B."/>
            <person name="Koh W."/>
            <person name="Fan H.C."/>
            <person name="Wang J."/>
            <person name="Gui Y."/>
            <person name="Lee K.H."/>
            <person name="Betenbaugh M.J."/>
            <person name="Quake S.R."/>
            <person name="Famili I."/>
            <person name="Palsson B.O."/>
            <person name="Wang J."/>
        </authorList>
    </citation>
    <scope>NUCLEOTIDE SEQUENCE [LARGE SCALE GENOMIC DNA]</scope>
    <source>
        <strain evidence="2">CHO K1 cell line</strain>
    </source>
</reference>
<accession>G3GW27</accession>
<dbReference type="EMBL" id="JH000046">
    <property type="protein sequence ID" value="EGW00984.1"/>
    <property type="molecule type" value="Genomic_DNA"/>
</dbReference>
<sequence>MPQLILSSLKPLYPQAFVTTFSDLHNLHLSIMLDLSISDLRNYILSPSYILDFPIFT</sequence>
<evidence type="ECO:0000313" key="1">
    <source>
        <dbReference type="EMBL" id="EGW00984.1"/>
    </source>
</evidence>
<evidence type="ECO:0000313" key="2">
    <source>
        <dbReference type="Proteomes" id="UP000001075"/>
    </source>
</evidence>
<name>G3GW27_CRIGR</name>
<dbReference type="AlphaFoldDB" id="G3GW27"/>
<dbReference type="Proteomes" id="UP000001075">
    <property type="component" value="Unassembled WGS sequence"/>
</dbReference>
<gene>
    <name evidence="1" type="ORF">I79_001938</name>
</gene>
<organism evidence="1 2">
    <name type="scientific">Cricetulus griseus</name>
    <name type="common">Chinese hamster</name>
    <name type="synonym">Cricetulus barabensis griseus</name>
    <dbReference type="NCBI Taxonomy" id="10029"/>
    <lineage>
        <taxon>Eukaryota</taxon>
        <taxon>Metazoa</taxon>
        <taxon>Chordata</taxon>
        <taxon>Craniata</taxon>
        <taxon>Vertebrata</taxon>
        <taxon>Euteleostomi</taxon>
        <taxon>Mammalia</taxon>
        <taxon>Eutheria</taxon>
        <taxon>Euarchontoglires</taxon>
        <taxon>Glires</taxon>
        <taxon>Rodentia</taxon>
        <taxon>Myomorpha</taxon>
        <taxon>Muroidea</taxon>
        <taxon>Cricetidae</taxon>
        <taxon>Cricetinae</taxon>
        <taxon>Cricetulus</taxon>
    </lineage>
</organism>
<protein>
    <submittedName>
        <fullName evidence="1">Uncharacterized protein</fullName>
    </submittedName>
</protein>